<sequence>MEFNFKNNIDSMFEKFENLLKEKTVIGEPIQMGNVTLIPAMTVSFGMGNGGGDETDQKGSGGTGSGGGFGARVSPTAMIVVKADEVEILPIAKGHAFEKLMDMVPNLMEKMDIKSKKEKEA</sequence>
<reference evidence="2" key="1">
    <citation type="submission" date="2022-07" db="EMBL/GenBank/DDBJ databases">
        <title>Enhanced cultured diversity of the mouse gut microbiota enables custom-made synthetic communities.</title>
        <authorList>
            <person name="Afrizal A."/>
        </authorList>
    </citation>
    <scope>NUCLEOTIDE SEQUENCE</scope>
    <source>
        <strain evidence="2">DSM 28593</strain>
    </source>
</reference>
<dbReference type="PANTHER" id="PTHR39162">
    <property type="entry name" value="GLL3345 PROTEIN"/>
    <property type="match status" value="1"/>
</dbReference>
<feature type="compositionally biased region" description="Gly residues" evidence="1">
    <location>
        <begin position="59"/>
        <end position="70"/>
    </location>
</feature>
<protein>
    <submittedName>
        <fullName evidence="2">Spore germination protein GerW family protein</fullName>
    </submittedName>
</protein>
<organism evidence="2 3">
    <name type="scientific">Irregularibacter muris</name>
    <dbReference type="NCBI Taxonomy" id="1796619"/>
    <lineage>
        <taxon>Bacteria</taxon>
        <taxon>Bacillati</taxon>
        <taxon>Bacillota</taxon>
        <taxon>Clostridia</taxon>
        <taxon>Eubacteriales</taxon>
        <taxon>Eubacteriaceae</taxon>
        <taxon>Irregularibacter</taxon>
    </lineage>
</organism>
<dbReference type="Proteomes" id="UP001205748">
    <property type="component" value="Unassembled WGS sequence"/>
</dbReference>
<name>A0AAE3HIW7_9FIRM</name>
<evidence type="ECO:0000313" key="3">
    <source>
        <dbReference type="Proteomes" id="UP001205748"/>
    </source>
</evidence>
<proteinExistence type="predicted"/>
<evidence type="ECO:0000313" key="2">
    <source>
        <dbReference type="EMBL" id="MCR1900262.1"/>
    </source>
</evidence>
<comment type="caution">
    <text evidence="2">The sequence shown here is derived from an EMBL/GenBank/DDBJ whole genome shotgun (WGS) entry which is preliminary data.</text>
</comment>
<dbReference type="PANTHER" id="PTHR39162:SF1">
    <property type="entry name" value="SPORULATION PROTEIN YTFJ"/>
    <property type="match status" value="1"/>
</dbReference>
<dbReference type="Pfam" id="PF09579">
    <property type="entry name" value="Spore_YtfJ"/>
    <property type="match status" value="1"/>
</dbReference>
<keyword evidence="3" id="KW-1185">Reference proteome</keyword>
<dbReference type="PIRSF" id="PIRSF021377">
    <property type="entry name" value="YtfJ"/>
    <property type="match status" value="1"/>
</dbReference>
<accession>A0AAE3HIW7</accession>
<dbReference type="AlphaFoldDB" id="A0AAE3HIW7"/>
<dbReference type="EMBL" id="JANKAS010000024">
    <property type="protein sequence ID" value="MCR1900262.1"/>
    <property type="molecule type" value="Genomic_DNA"/>
</dbReference>
<dbReference type="InterPro" id="IPR014229">
    <property type="entry name" value="Spore_YtfJ"/>
</dbReference>
<dbReference type="RefSeq" id="WP_257533454.1">
    <property type="nucleotide sequence ID" value="NZ_JANKAS010000024.1"/>
</dbReference>
<feature type="region of interest" description="Disordered" evidence="1">
    <location>
        <begin position="47"/>
        <end position="70"/>
    </location>
</feature>
<gene>
    <name evidence="2" type="ORF">NSA47_14950</name>
</gene>
<evidence type="ECO:0000256" key="1">
    <source>
        <dbReference type="SAM" id="MobiDB-lite"/>
    </source>
</evidence>